<keyword evidence="7" id="KW-0675">Receptor</keyword>
<dbReference type="EMBL" id="LR901302">
    <property type="protein sequence ID" value="CAD7248303.1"/>
    <property type="molecule type" value="Genomic_DNA"/>
</dbReference>
<feature type="transmembrane region" description="Helical" evidence="9">
    <location>
        <begin position="310"/>
        <end position="329"/>
    </location>
</feature>
<keyword evidence="4 9" id="KW-0812">Transmembrane</keyword>
<dbReference type="AlphaFoldDB" id="A0A7R8XEC7"/>
<dbReference type="InterPro" id="IPR001320">
    <property type="entry name" value="Iontro_rcpt_C"/>
</dbReference>
<evidence type="ECO:0000256" key="7">
    <source>
        <dbReference type="ARBA" id="ARBA00023170"/>
    </source>
</evidence>
<keyword evidence="8" id="KW-0325">Glycoprotein</keyword>
<organism evidence="11">
    <name type="scientific">Darwinula stevensoni</name>
    <dbReference type="NCBI Taxonomy" id="69355"/>
    <lineage>
        <taxon>Eukaryota</taxon>
        <taxon>Metazoa</taxon>
        <taxon>Ecdysozoa</taxon>
        <taxon>Arthropoda</taxon>
        <taxon>Crustacea</taxon>
        <taxon>Oligostraca</taxon>
        <taxon>Ostracoda</taxon>
        <taxon>Podocopa</taxon>
        <taxon>Podocopida</taxon>
        <taxon>Darwinulocopina</taxon>
        <taxon>Darwinuloidea</taxon>
        <taxon>Darwinulidae</taxon>
        <taxon>Darwinula</taxon>
    </lineage>
</organism>
<keyword evidence="3" id="KW-1003">Cell membrane</keyword>
<dbReference type="EMBL" id="CAJPEV010001785">
    <property type="protein sequence ID" value="CAG0894333.1"/>
    <property type="molecule type" value="Genomic_DNA"/>
</dbReference>
<gene>
    <name evidence="11" type="ORF">DSTB1V02_LOCUS8121</name>
</gene>
<comment type="similarity">
    <text evidence="2">Belongs to the glutamate-gated ion channel (TC 1.A.10.1) family.</text>
</comment>
<keyword evidence="12" id="KW-1185">Reference proteome</keyword>
<dbReference type="InterPro" id="IPR052192">
    <property type="entry name" value="Insect_Ionotropic_Sensory_Rcpt"/>
</dbReference>
<keyword evidence="6 9" id="KW-0472">Membrane</keyword>
<keyword evidence="5 9" id="KW-1133">Transmembrane helix</keyword>
<dbReference type="PANTHER" id="PTHR42643">
    <property type="entry name" value="IONOTROPIC RECEPTOR 20A-RELATED"/>
    <property type="match status" value="1"/>
</dbReference>
<sequence>MHRALRIVNLSEDEVHSSRTQTDSMRGFFHSRWLWMALSYLSELPNGDFPYPTITYACKDHVNDAFQDMTININDVHLLTFCTPEELRNLSVQMDDKELERVRWKMVSLGVNGTDIEKMLSEESRVTLVQFESDGSLSLRTTMPELRDRGYYFQTKGHWRPEAGFDFLDCQTKEERRRWRCMFYDSLASLDFQGALLHVSANDNPPFIKLNGTTPVFGIDYQILLNMQKAFNFTSQAIDFSRGYFYQALTFVTQPPTEKSRVLVVLQPFSPTVAIPPLAFAVGFRETCRLRGDMSASGRHVGWGRRGRSVWGLFAATIFVSTIFLHWFTGAELQMGNRKWHVHRASVNDSFFLILELLAVGGTDPAEKPRSHTVRVLYATCLIGTVVITGVYSGILTAFMSFPGMNKPLETLAELKDVVTTSSMTWGILGPGTSQMTLFKESEEGLYKELWDSIKDSIKENGTEHLFSSTDGGIKRVLGGGFAFIHPRMSLMYNIKTYGYNNFYMASDQFYFQGSGIAMRKGSPYKDKIDELIIQLQSGGLIGHWASQLLPPEVRLLTVTDRSDSDERPIKIEDLQGAFYILVMGYVMAAMTFLMELVVFSCKKRKELLRREQEAYNFELHLALHSRAKPRYQTYPEP</sequence>
<evidence type="ECO:0000256" key="9">
    <source>
        <dbReference type="SAM" id="Phobius"/>
    </source>
</evidence>
<dbReference type="GO" id="GO:0015276">
    <property type="term" value="F:ligand-gated monoatomic ion channel activity"/>
    <property type="evidence" value="ECO:0007669"/>
    <property type="project" value="InterPro"/>
</dbReference>
<dbReference type="OrthoDB" id="6382723at2759"/>
<evidence type="ECO:0000256" key="3">
    <source>
        <dbReference type="ARBA" id="ARBA00022475"/>
    </source>
</evidence>
<feature type="domain" description="Ionotropic glutamate receptor C-terminal" evidence="10">
    <location>
        <begin position="310"/>
        <end position="585"/>
    </location>
</feature>
<dbReference type="Pfam" id="PF00060">
    <property type="entry name" value="Lig_chan"/>
    <property type="match status" value="1"/>
</dbReference>
<evidence type="ECO:0000313" key="11">
    <source>
        <dbReference type="EMBL" id="CAD7248303.1"/>
    </source>
</evidence>
<evidence type="ECO:0000259" key="10">
    <source>
        <dbReference type="Pfam" id="PF00060"/>
    </source>
</evidence>
<comment type="subcellular location">
    <subcellularLocation>
        <location evidence="1">Cell membrane</location>
        <topology evidence="1">Multi-pass membrane protein</topology>
    </subcellularLocation>
</comment>
<dbReference type="GO" id="GO:0050906">
    <property type="term" value="P:detection of stimulus involved in sensory perception"/>
    <property type="evidence" value="ECO:0007669"/>
    <property type="project" value="UniProtKB-ARBA"/>
</dbReference>
<name>A0A7R8XEC7_9CRUS</name>
<evidence type="ECO:0000256" key="6">
    <source>
        <dbReference type="ARBA" id="ARBA00023136"/>
    </source>
</evidence>
<dbReference type="Gene3D" id="3.40.190.10">
    <property type="entry name" value="Periplasmic binding protein-like II"/>
    <property type="match status" value="2"/>
</dbReference>
<dbReference type="PANTHER" id="PTHR42643:SF40">
    <property type="entry name" value="IONOTROPIC RECEPTOR 41A-RELATED"/>
    <property type="match status" value="1"/>
</dbReference>
<dbReference type="SUPFAM" id="SSF53850">
    <property type="entry name" value="Periplasmic binding protein-like II"/>
    <property type="match status" value="1"/>
</dbReference>
<evidence type="ECO:0000313" key="12">
    <source>
        <dbReference type="Proteomes" id="UP000677054"/>
    </source>
</evidence>
<dbReference type="GO" id="GO:0005886">
    <property type="term" value="C:plasma membrane"/>
    <property type="evidence" value="ECO:0007669"/>
    <property type="project" value="UniProtKB-SubCell"/>
</dbReference>
<protein>
    <recommendedName>
        <fullName evidence="10">Ionotropic glutamate receptor C-terminal domain-containing protein</fullName>
    </recommendedName>
</protein>
<evidence type="ECO:0000256" key="5">
    <source>
        <dbReference type="ARBA" id="ARBA00022989"/>
    </source>
</evidence>
<evidence type="ECO:0000256" key="2">
    <source>
        <dbReference type="ARBA" id="ARBA00008685"/>
    </source>
</evidence>
<dbReference type="Proteomes" id="UP000677054">
    <property type="component" value="Unassembled WGS sequence"/>
</dbReference>
<feature type="transmembrane region" description="Helical" evidence="9">
    <location>
        <begin position="376"/>
        <end position="402"/>
    </location>
</feature>
<feature type="transmembrane region" description="Helical" evidence="9">
    <location>
        <begin position="578"/>
        <end position="602"/>
    </location>
</feature>
<reference evidence="11" key="1">
    <citation type="submission" date="2020-11" db="EMBL/GenBank/DDBJ databases">
        <authorList>
            <person name="Tran Van P."/>
        </authorList>
    </citation>
    <scope>NUCLEOTIDE SEQUENCE</scope>
</reference>
<evidence type="ECO:0000256" key="1">
    <source>
        <dbReference type="ARBA" id="ARBA00004651"/>
    </source>
</evidence>
<evidence type="ECO:0000256" key="8">
    <source>
        <dbReference type="ARBA" id="ARBA00023180"/>
    </source>
</evidence>
<accession>A0A7R8XEC7</accession>
<proteinExistence type="inferred from homology"/>
<evidence type="ECO:0000256" key="4">
    <source>
        <dbReference type="ARBA" id="ARBA00022692"/>
    </source>
</evidence>